<reference evidence="2" key="1">
    <citation type="submission" date="2022-07" db="EMBL/GenBank/DDBJ databases">
        <authorList>
            <person name="Jung M.-Y."/>
            <person name="Lee M."/>
        </authorList>
    </citation>
    <scope>NUCLEOTIDE SEQUENCE</scope>
    <source>
        <strain evidence="2">S8</strain>
    </source>
</reference>
<name>A0ABT1WQS9_9LACT</name>
<dbReference type="RefSeq" id="WP_256945982.1">
    <property type="nucleotide sequence ID" value="NZ_JANHNZ010000017.1"/>
</dbReference>
<dbReference type="EMBL" id="JANHNZ010000017">
    <property type="protein sequence ID" value="MCQ9210871.1"/>
    <property type="molecule type" value="Genomic_DNA"/>
</dbReference>
<evidence type="ECO:0000313" key="3">
    <source>
        <dbReference type="Proteomes" id="UP001059480"/>
    </source>
</evidence>
<evidence type="ECO:0000313" key="2">
    <source>
        <dbReference type="EMBL" id="MCQ9210871.1"/>
    </source>
</evidence>
<gene>
    <name evidence="2" type="ORF">NPA36_10025</name>
</gene>
<keyword evidence="3" id="KW-1185">Reference proteome</keyword>
<protein>
    <submittedName>
        <fullName evidence="2">Uncharacterized protein</fullName>
    </submittedName>
</protein>
<accession>A0ABT1WQS9</accession>
<organism evidence="2 3">
    <name type="scientific">Granulicatella seriolae</name>
    <dbReference type="NCBI Taxonomy" id="2967226"/>
    <lineage>
        <taxon>Bacteria</taxon>
        <taxon>Bacillati</taxon>
        <taxon>Bacillota</taxon>
        <taxon>Bacilli</taxon>
        <taxon>Lactobacillales</taxon>
        <taxon>Carnobacteriaceae</taxon>
        <taxon>Granulicatella</taxon>
    </lineage>
</organism>
<feature type="region of interest" description="Disordered" evidence="1">
    <location>
        <begin position="46"/>
        <end position="87"/>
    </location>
</feature>
<evidence type="ECO:0000256" key="1">
    <source>
        <dbReference type="SAM" id="MobiDB-lite"/>
    </source>
</evidence>
<feature type="compositionally biased region" description="Basic and acidic residues" evidence="1">
    <location>
        <begin position="47"/>
        <end position="64"/>
    </location>
</feature>
<sequence length="87" mass="10018">MEVEREIKCFEDIGMHDLSGPLPDFNIPALSRYAIAKGIHPADMTDEERNQFRTDRKDKYREVESIGSSTKINGISSKENKYIAQRE</sequence>
<feature type="compositionally biased region" description="Basic and acidic residues" evidence="1">
    <location>
        <begin position="78"/>
        <end position="87"/>
    </location>
</feature>
<reference evidence="2" key="3">
    <citation type="journal article" date="2023" name="Microbiol. Resour. Announc.">
        <title>Draft Genome Sequence of Granulicatella sp. Strain S8, Isolated from a Marine Fish, Seriola quinqueradiata.</title>
        <authorList>
            <person name="Lee M."/>
            <person name="Farooq A."/>
            <person name="Jeong J.B."/>
            <person name="Jung M.Y."/>
        </authorList>
    </citation>
    <scope>NUCLEOTIDE SEQUENCE</scope>
    <source>
        <strain evidence="2">S8</strain>
    </source>
</reference>
<dbReference type="Proteomes" id="UP001059480">
    <property type="component" value="Unassembled WGS sequence"/>
</dbReference>
<proteinExistence type="predicted"/>
<feature type="compositionally biased region" description="Polar residues" evidence="1">
    <location>
        <begin position="66"/>
        <end position="77"/>
    </location>
</feature>
<comment type="caution">
    <text evidence="2">The sequence shown here is derived from an EMBL/GenBank/DDBJ whole genome shotgun (WGS) entry which is preliminary data.</text>
</comment>
<reference evidence="2" key="2">
    <citation type="journal article" date="2023" name="Curr. Microbiol.">
        <title>Granulicatella seriolae sp. nov., a Novel Facultative Anaerobe Isolated from Yellowtail Marine Fish.</title>
        <authorList>
            <person name="Lee M."/>
            <person name="Choi Y.J."/>
            <person name="Farooq A."/>
            <person name="Jeong J.B."/>
            <person name="Jung M.Y."/>
        </authorList>
    </citation>
    <scope>NUCLEOTIDE SEQUENCE</scope>
    <source>
        <strain evidence="2">S8</strain>
    </source>
</reference>